<name>A0ABY6ZFH9_9BACL</name>
<gene>
    <name evidence="2" type="ORF">NZD89_24255</name>
</gene>
<evidence type="ECO:0000256" key="1">
    <source>
        <dbReference type="SAM" id="MobiDB-lite"/>
    </source>
</evidence>
<protein>
    <submittedName>
        <fullName evidence="2">Uncharacterized protein</fullName>
    </submittedName>
</protein>
<evidence type="ECO:0000313" key="2">
    <source>
        <dbReference type="EMBL" id="WAH41328.1"/>
    </source>
</evidence>
<feature type="region of interest" description="Disordered" evidence="1">
    <location>
        <begin position="1"/>
        <end position="26"/>
    </location>
</feature>
<feature type="compositionally biased region" description="Basic residues" evidence="1">
    <location>
        <begin position="9"/>
        <end position="22"/>
    </location>
</feature>
<sequence>MKHQEHYGHGRHGHKGEHHKHGGGAQTFRRGRALAFVESLNVKRMTLLQQLEQPELQEIHPIIRGELKAIDMVRNEFIAMFELYELDEQGGEGSNGSKESNGGSELGGGSDEPNASAPPETNG</sequence>
<dbReference type="EMBL" id="CP104067">
    <property type="protein sequence ID" value="WAH41328.1"/>
    <property type="molecule type" value="Genomic_DNA"/>
</dbReference>
<dbReference type="RefSeq" id="WP_268005244.1">
    <property type="nucleotide sequence ID" value="NZ_BSUT01000001.1"/>
</dbReference>
<evidence type="ECO:0000313" key="3">
    <source>
        <dbReference type="Proteomes" id="UP001164761"/>
    </source>
</evidence>
<accession>A0ABY6ZFH9</accession>
<proteinExistence type="predicted"/>
<organism evidence="2 3">
    <name type="scientific">Alicyclobacillus fastidiosus</name>
    <dbReference type="NCBI Taxonomy" id="392011"/>
    <lineage>
        <taxon>Bacteria</taxon>
        <taxon>Bacillati</taxon>
        <taxon>Bacillota</taxon>
        <taxon>Bacilli</taxon>
        <taxon>Bacillales</taxon>
        <taxon>Alicyclobacillaceae</taxon>
        <taxon>Alicyclobacillus</taxon>
    </lineage>
</organism>
<reference evidence="2" key="1">
    <citation type="submission" date="2022-08" db="EMBL/GenBank/DDBJ databases">
        <title>Alicyclobacillus fastidiosus DSM 17978, complete genome.</title>
        <authorList>
            <person name="Wang Q."/>
            <person name="Cai R."/>
            <person name="Wang Z."/>
        </authorList>
    </citation>
    <scope>NUCLEOTIDE SEQUENCE</scope>
    <source>
        <strain evidence="2">DSM 17978</strain>
    </source>
</reference>
<feature type="region of interest" description="Disordered" evidence="1">
    <location>
        <begin position="88"/>
        <end position="123"/>
    </location>
</feature>
<keyword evidence="3" id="KW-1185">Reference proteome</keyword>
<dbReference type="Proteomes" id="UP001164761">
    <property type="component" value="Chromosome"/>
</dbReference>